<feature type="domain" description="Replication protein A C-terminal" evidence="7">
    <location>
        <begin position="191"/>
        <end position="270"/>
    </location>
</feature>
<comment type="caution">
    <text evidence="8">The sequence shown here is derived from an EMBL/GenBank/DDBJ whole genome shotgun (WGS) entry which is preliminary data.</text>
</comment>
<dbReference type="Pfam" id="PF08784">
    <property type="entry name" value="RPA_C"/>
    <property type="match status" value="1"/>
</dbReference>
<evidence type="ECO:0000313" key="9">
    <source>
        <dbReference type="Proteomes" id="UP000807342"/>
    </source>
</evidence>
<dbReference type="GO" id="GO:0006289">
    <property type="term" value="P:nucleotide-excision repair"/>
    <property type="evidence" value="ECO:0007669"/>
    <property type="project" value="TreeGrafter"/>
</dbReference>
<dbReference type="InterPro" id="IPR012340">
    <property type="entry name" value="NA-bd_OB-fold"/>
</dbReference>
<feature type="region of interest" description="Disordered" evidence="6">
    <location>
        <begin position="15"/>
        <end position="44"/>
    </location>
</feature>
<dbReference type="GO" id="GO:0005662">
    <property type="term" value="C:DNA replication factor A complex"/>
    <property type="evidence" value="ECO:0007669"/>
    <property type="project" value="TreeGrafter"/>
</dbReference>
<keyword evidence="5" id="KW-0539">Nucleus</keyword>
<dbReference type="GO" id="GO:0006260">
    <property type="term" value="P:DNA replication"/>
    <property type="evidence" value="ECO:0007669"/>
    <property type="project" value="UniProtKB-KW"/>
</dbReference>
<dbReference type="InterPro" id="IPR040260">
    <property type="entry name" value="RFA2-like"/>
</dbReference>
<dbReference type="InterPro" id="IPR014892">
    <property type="entry name" value="RPA_C"/>
</dbReference>
<dbReference type="Gene3D" id="1.10.10.10">
    <property type="entry name" value="Winged helix-like DNA-binding domain superfamily/Winged helix DNA-binding domain"/>
    <property type="match status" value="1"/>
</dbReference>
<evidence type="ECO:0000313" key="8">
    <source>
        <dbReference type="EMBL" id="KAF9454554.1"/>
    </source>
</evidence>
<name>A0A9P6CAX3_9AGAR</name>
<protein>
    <submittedName>
        <fullName evidence="8">Replication protein A, subunit RPA32</fullName>
    </submittedName>
</protein>
<proteinExistence type="inferred from homology"/>
<sequence>MSQYDSYYGSGGGGGGGGGFLQGGSPFSQTGSPGGTQRSEASMSMRPITTNQFQKTEQPHGDAPWSLEGIEIGHVTVVGQVISMQQHTTNHIYNIEDGFGRVEARHWVGTTGNTEAEIEKWSGIEEGIYVRVSGFLKSFGNKKYINASYMRPVTDFNEVDFHFLECATVTMMLERGTPHSARAGGQKTVGAGSSAYQVNNAMDTQDEYSSLAPLQQQIIRFLVSQDNKDGVHVGVIARALGKADLDAEKLSSALDALLDSGHLFNTIDENHFALSR</sequence>
<comment type="subcellular location">
    <subcellularLocation>
        <location evidence="1">Nucleus</location>
    </subcellularLocation>
</comment>
<evidence type="ECO:0000256" key="5">
    <source>
        <dbReference type="ARBA" id="ARBA00023242"/>
    </source>
</evidence>
<dbReference type="InterPro" id="IPR036390">
    <property type="entry name" value="WH_DNA-bd_sf"/>
</dbReference>
<dbReference type="SUPFAM" id="SSF50249">
    <property type="entry name" value="Nucleic acid-binding proteins"/>
    <property type="match status" value="1"/>
</dbReference>
<dbReference type="AlphaFoldDB" id="A0A9P6CAX3"/>
<keyword evidence="3" id="KW-0235">DNA replication</keyword>
<evidence type="ECO:0000256" key="6">
    <source>
        <dbReference type="SAM" id="MobiDB-lite"/>
    </source>
</evidence>
<accession>A0A9P6CAX3</accession>
<dbReference type="EMBL" id="MU151053">
    <property type="protein sequence ID" value="KAF9454554.1"/>
    <property type="molecule type" value="Genomic_DNA"/>
</dbReference>
<organism evidence="8 9">
    <name type="scientific">Macrolepiota fuliginosa MF-IS2</name>
    <dbReference type="NCBI Taxonomy" id="1400762"/>
    <lineage>
        <taxon>Eukaryota</taxon>
        <taxon>Fungi</taxon>
        <taxon>Dikarya</taxon>
        <taxon>Basidiomycota</taxon>
        <taxon>Agaricomycotina</taxon>
        <taxon>Agaricomycetes</taxon>
        <taxon>Agaricomycetidae</taxon>
        <taxon>Agaricales</taxon>
        <taxon>Agaricineae</taxon>
        <taxon>Agaricaceae</taxon>
        <taxon>Macrolepiota</taxon>
    </lineage>
</organism>
<dbReference type="SUPFAM" id="SSF46785">
    <property type="entry name" value="Winged helix' DNA-binding domain"/>
    <property type="match status" value="1"/>
</dbReference>
<evidence type="ECO:0000256" key="2">
    <source>
        <dbReference type="ARBA" id="ARBA00007815"/>
    </source>
</evidence>
<keyword evidence="4" id="KW-0238">DNA-binding</keyword>
<reference evidence="8" key="1">
    <citation type="submission" date="2020-11" db="EMBL/GenBank/DDBJ databases">
        <authorList>
            <consortium name="DOE Joint Genome Institute"/>
            <person name="Ahrendt S."/>
            <person name="Riley R."/>
            <person name="Andreopoulos W."/>
            <person name="Labutti K."/>
            <person name="Pangilinan J."/>
            <person name="Ruiz-Duenas F.J."/>
            <person name="Barrasa J.M."/>
            <person name="Sanchez-Garcia M."/>
            <person name="Camarero S."/>
            <person name="Miyauchi S."/>
            <person name="Serrano A."/>
            <person name="Linde D."/>
            <person name="Babiker R."/>
            <person name="Drula E."/>
            <person name="Ayuso-Fernandez I."/>
            <person name="Pacheco R."/>
            <person name="Padilla G."/>
            <person name="Ferreira P."/>
            <person name="Barriuso J."/>
            <person name="Kellner H."/>
            <person name="Castanera R."/>
            <person name="Alfaro M."/>
            <person name="Ramirez L."/>
            <person name="Pisabarro A.G."/>
            <person name="Kuo A."/>
            <person name="Tritt A."/>
            <person name="Lipzen A."/>
            <person name="He G."/>
            <person name="Yan M."/>
            <person name="Ng V."/>
            <person name="Cullen D."/>
            <person name="Martin F."/>
            <person name="Rosso M.-N."/>
            <person name="Henrissat B."/>
            <person name="Hibbett D."/>
            <person name="Martinez A.T."/>
            <person name="Grigoriev I.V."/>
        </authorList>
    </citation>
    <scope>NUCLEOTIDE SEQUENCE</scope>
    <source>
        <strain evidence="8">MF-IS2</strain>
    </source>
</reference>
<evidence type="ECO:0000256" key="3">
    <source>
        <dbReference type="ARBA" id="ARBA00022705"/>
    </source>
</evidence>
<evidence type="ECO:0000256" key="4">
    <source>
        <dbReference type="ARBA" id="ARBA00023125"/>
    </source>
</evidence>
<evidence type="ECO:0000256" key="1">
    <source>
        <dbReference type="ARBA" id="ARBA00004123"/>
    </source>
</evidence>
<gene>
    <name evidence="8" type="ORF">P691DRAFT_692182</name>
</gene>
<dbReference type="InterPro" id="IPR014646">
    <property type="entry name" value="Rfa2/RPA32"/>
</dbReference>
<dbReference type="PANTHER" id="PTHR13989">
    <property type="entry name" value="REPLICATION PROTEIN A-RELATED"/>
    <property type="match status" value="1"/>
</dbReference>
<feature type="compositionally biased region" description="Polar residues" evidence="6">
    <location>
        <begin position="25"/>
        <end position="44"/>
    </location>
</feature>
<dbReference type="GO" id="GO:0003697">
    <property type="term" value="F:single-stranded DNA binding"/>
    <property type="evidence" value="ECO:0007669"/>
    <property type="project" value="TreeGrafter"/>
</dbReference>
<dbReference type="GO" id="GO:0000724">
    <property type="term" value="P:double-strand break repair via homologous recombination"/>
    <property type="evidence" value="ECO:0007669"/>
    <property type="project" value="TreeGrafter"/>
</dbReference>
<keyword evidence="9" id="KW-1185">Reference proteome</keyword>
<evidence type="ECO:0000259" key="7">
    <source>
        <dbReference type="Pfam" id="PF08784"/>
    </source>
</evidence>
<dbReference type="GO" id="GO:0035861">
    <property type="term" value="C:site of double-strand break"/>
    <property type="evidence" value="ECO:0007669"/>
    <property type="project" value="TreeGrafter"/>
</dbReference>
<dbReference type="CDD" id="cd04478">
    <property type="entry name" value="RPA2_DBD_D"/>
    <property type="match status" value="1"/>
</dbReference>
<dbReference type="OrthoDB" id="25571at2759"/>
<dbReference type="GO" id="GO:0000781">
    <property type="term" value="C:chromosome, telomeric region"/>
    <property type="evidence" value="ECO:0007669"/>
    <property type="project" value="TreeGrafter"/>
</dbReference>
<dbReference type="Proteomes" id="UP000807342">
    <property type="component" value="Unassembled WGS sequence"/>
</dbReference>
<dbReference type="PANTHER" id="PTHR13989:SF16">
    <property type="entry name" value="REPLICATION PROTEIN A2"/>
    <property type="match status" value="1"/>
</dbReference>
<dbReference type="InterPro" id="IPR036388">
    <property type="entry name" value="WH-like_DNA-bd_sf"/>
</dbReference>
<dbReference type="PIRSF" id="PIRSF036949">
    <property type="entry name" value="RPA32"/>
    <property type="match status" value="1"/>
</dbReference>
<dbReference type="Gene3D" id="2.40.50.140">
    <property type="entry name" value="Nucleic acid-binding proteins"/>
    <property type="match status" value="1"/>
</dbReference>
<comment type="similarity">
    <text evidence="2">Belongs to the replication factor A protein 2 family.</text>
</comment>